<evidence type="ECO:0000256" key="1">
    <source>
        <dbReference type="ARBA" id="ARBA00000590"/>
    </source>
</evidence>
<dbReference type="FunFam" id="1.20.1250.20:FF:001511">
    <property type="entry name" value="Solute carrier family 2, facilitated glucose transporter member 5"/>
    <property type="match status" value="1"/>
</dbReference>
<evidence type="ECO:0000256" key="2">
    <source>
        <dbReference type="ARBA" id="ARBA00004135"/>
    </source>
</evidence>
<evidence type="ECO:0000256" key="11">
    <source>
        <dbReference type="ARBA" id="ARBA00023136"/>
    </source>
</evidence>
<dbReference type="PANTHER" id="PTHR23503">
    <property type="entry name" value="SOLUTE CARRIER FAMILY 2"/>
    <property type="match status" value="1"/>
</dbReference>
<keyword evidence="9 14" id="KW-0812">Transmembrane</keyword>
<feature type="transmembrane region" description="Helical" evidence="14">
    <location>
        <begin position="364"/>
        <end position="388"/>
    </location>
</feature>
<dbReference type="GO" id="GO:1990539">
    <property type="term" value="P:fructose import across plasma membrane"/>
    <property type="evidence" value="ECO:0007669"/>
    <property type="project" value="UniProtKB-ARBA"/>
</dbReference>
<organism evidence="15 16">
    <name type="scientific">Cyanistes caeruleus</name>
    <name type="common">Eurasian blue tit</name>
    <name type="synonym">Parus caeruleus</name>
    <dbReference type="NCBI Taxonomy" id="156563"/>
    <lineage>
        <taxon>Eukaryota</taxon>
        <taxon>Metazoa</taxon>
        <taxon>Chordata</taxon>
        <taxon>Craniata</taxon>
        <taxon>Vertebrata</taxon>
        <taxon>Euteleostomi</taxon>
        <taxon>Archelosauria</taxon>
        <taxon>Archosauria</taxon>
        <taxon>Dinosauria</taxon>
        <taxon>Saurischia</taxon>
        <taxon>Theropoda</taxon>
        <taxon>Coelurosauria</taxon>
        <taxon>Aves</taxon>
        <taxon>Neognathae</taxon>
        <taxon>Neoaves</taxon>
        <taxon>Telluraves</taxon>
        <taxon>Australaves</taxon>
        <taxon>Passeriformes</taxon>
        <taxon>Paridae</taxon>
        <taxon>Cyanistes</taxon>
    </lineage>
</organism>
<proteinExistence type="inferred from homology"/>
<evidence type="ECO:0000256" key="13">
    <source>
        <dbReference type="ARBA" id="ARBA00031099"/>
    </source>
</evidence>
<comment type="catalytic activity">
    <reaction evidence="1">
        <text>D-fructose(out) = D-fructose(in)</text>
        <dbReference type="Rhea" id="RHEA:60372"/>
        <dbReference type="ChEBI" id="CHEBI:37721"/>
    </reaction>
</comment>
<dbReference type="InterPro" id="IPR036259">
    <property type="entry name" value="MFS_trans_sf"/>
</dbReference>
<evidence type="ECO:0000256" key="10">
    <source>
        <dbReference type="ARBA" id="ARBA00022989"/>
    </source>
</evidence>
<evidence type="ECO:0000313" key="15">
    <source>
        <dbReference type="Ensembl" id="ENSCCEP00000000250.1"/>
    </source>
</evidence>
<accession>A0A8C0TZX5</accession>
<dbReference type="PROSITE" id="PS00217">
    <property type="entry name" value="SUGAR_TRANSPORT_2"/>
    <property type="match status" value="1"/>
</dbReference>
<evidence type="ECO:0000256" key="6">
    <source>
        <dbReference type="ARBA" id="ARBA00022448"/>
    </source>
</evidence>
<dbReference type="SUPFAM" id="SSF103473">
    <property type="entry name" value="MFS general substrate transporter"/>
    <property type="match status" value="1"/>
</dbReference>
<feature type="transmembrane region" description="Helical" evidence="14">
    <location>
        <begin position="400"/>
        <end position="423"/>
    </location>
</feature>
<evidence type="ECO:0000256" key="4">
    <source>
        <dbReference type="ARBA" id="ARBA00007004"/>
    </source>
</evidence>
<evidence type="ECO:0000256" key="7">
    <source>
        <dbReference type="ARBA" id="ARBA00022475"/>
    </source>
</evidence>
<dbReference type="InterPro" id="IPR005829">
    <property type="entry name" value="Sugar_transporter_CS"/>
</dbReference>
<keyword evidence="7" id="KW-1003">Cell membrane</keyword>
<evidence type="ECO:0000256" key="9">
    <source>
        <dbReference type="ARBA" id="ARBA00022692"/>
    </source>
</evidence>
<dbReference type="GO" id="GO:0042383">
    <property type="term" value="C:sarcolemma"/>
    <property type="evidence" value="ECO:0007669"/>
    <property type="project" value="UniProtKB-SubCell"/>
</dbReference>
<comment type="subcellular location">
    <subcellularLocation>
        <location evidence="2">Cell membrane</location>
        <location evidence="2">Sarcolemma</location>
    </subcellularLocation>
    <subcellularLocation>
        <location evidence="3">Cell membrane</location>
        <topology evidence="3">Multi-pass membrane protein</topology>
    </subcellularLocation>
</comment>
<dbReference type="Proteomes" id="UP000694410">
    <property type="component" value="Unplaced"/>
</dbReference>
<dbReference type="Ensembl" id="ENSCCET00000000507.1">
    <property type="protein sequence ID" value="ENSCCEP00000000250.1"/>
    <property type="gene ID" value="ENSCCEG00000000272.1"/>
</dbReference>
<dbReference type="GO" id="GO:0046323">
    <property type="term" value="P:D-glucose import"/>
    <property type="evidence" value="ECO:0007669"/>
    <property type="project" value="TreeGrafter"/>
</dbReference>
<evidence type="ECO:0000256" key="5">
    <source>
        <dbReference type="ARBA" id="ARBA00015973"/>
    </source>
</evidence>
<dbReference type="InterPro" id="IPR045263">
    <property type="entry name" value="GLUT"/>
</dbReference>
<feature type="transmembrane region" description="Helical" evidence="14">
    <location>
        <begin position="123"/>
        <end position="144"/>
    </location>
</feature>
<reference evidence="15" key="1">
    <citation type="submission" date="2025-08" db="UniProtKB">
        <authorList>
            <consortium name="Ensembl"/>
        </authorList>
    </citation>
    <scope>IDENTIFICATION</scope>
</reference>
<dbReference type="GO" id="GO:0005353">
    <property type="term" value="F:fructose transmembrane transporter activity"/>
    <property type="evidence" value="ECO:0007669"/>
    <property type="project" value="UniProtKB-ARBA"/>
</dbReference>
<evidence type="ECO:0000256" key="12">
    <source>
        <dbReference type="ARBA" id="ARBA00029961"/>
    </source>
</evidence>
<dbReference type="Gene3D" id="1.20.1250.20">
    <property type="entry name" value="MFS general substrate transporter like domains"/>
    <property type="match status" value="2"/>
</dbReference>
<gene>
    <name evidence="15" type="primary">LOC111930943</name>
</gene>
<feature type="transmembrane region" description="Helical" evidence="14">
    <location>
        <begin position="100"/>
        <end position="117"/>
    </location>
</feature>
<comment type="similarity">
    <text evidence="4">Belongs to the major facilitator superfamily. Sugar transporter (TC 2.A.1.1) family. Glucose transporter subfamily.</text>
</comment>
<feature type="transmembrane region" description="Helical" evidence="14">
    <location>
        <begin position="156"/>
        <end position="177"/>
    </location>
</feature>
<name>A0A8C0TZX5_CYACU</name>
<feature type="transmembrane region" description="Helical" evidence="14">
    <location>
        <begin position="12"/>
        <end position="33"/>
    </location>
</feature>
<feature type="transmembrane region" description="Helical" evidence="14">
    <location>
        <begin position="430"/>
        <end position="450"/>
    </location>
</feature>
<keyword evidence="16" id="KW-1185">Reference proteome</keyword>
<reference evidence="15" key="2">
    <citation type="submission" date="2025-09" db="UniProtKB">
        <authorList>
            <consortium name="Ensembl"/>
        </authorList>
    </citation>
    <scope>IDENTIFICATION</scope>
</reference>
<dbReference type="InterPro" id="IPR005828">
    <property type="entry name" value="MFS_sugar_transport-like"/>
</dbReference>
<evidence type="ECO:0000313" key="16">
    <source>
        <dbReference type="Proteomes" id="UP000694410"/>
    </source>
</evidence>
<evidence type="ECO:0000256" key="14">
    <source>
        <dbReference type="SAM" id="Phobius"/>
    </source>
</evidence>
<protein>
    <recommendedName>
        <fullName evidence="5">Solute carrier family 2, facilitated glucose transporter member 5</fullName>
    </recommendedName>
    <alternativeName>
        <fullName evidence="13">Fructose transporter</fullName>
    </alternativeName>
    <alternativeName>
        <fullName evidence="12">Glucose transporter type 5, small intestine</fullName>
    </alternativeName>
</protein>
<dbReference type="InterPro" id="IPR003663">
    <property type="entry name" value="Sugar/inositol_transpt"/>
</dbReference>
<keyword evidence="6" id="KW-0813">Transport</keyword>
<keyword evidence="11 14" id="KW-0472">Membrane</keyword>
<feature type="transmembrane region" description="Helical" evidence="14">
    <location>
        <begin position="189"/>
        <end position="209"/>
    </location>
</feature>
<dbReference type="GO" id="GO:0070837">
    <property type="term" value="P:dehydroascorbic acid transport"/>
    <property type="evidence" value="ECO:0007669"/>
    <property type="project" value="TreeGrafter"/>
</dbReference>
<sequence length="503" mass="54217">PGSSLLEKGHVMTPWLLALLARAILSSLALPFLPTHLVPVCVSAMQHIKAFYNATWSQRYGHGLAPGPLTLLYALTVSIFALGGLVGSLLVGVLVERRSALLVLLAGGFMSFSRELGSPEMVIIGRSITGLHSGICLSVVPLYLGEIAPKNLRGFLGLMPSIFICLGVFSAQVLGLPELLGKVSTIPQPTHAGLVVVPASLQLLLLHCFPESPRYLLIERNDVCGATKALHRFLGTPDVQDVIKEMKEEQRSLSSMEMVSVWQLLRDRSVRWQTLSVAVVNAGMQLSGIDAIWFYTNTIFENAGIPVSQIPYTTMGTGAIEVIAGLIGAQSRVPGMWGVKLRSSPQQHPQPSVPSQAALPWMRYISVACVVGIIAGFCMGPAGVPFLMTAELFMQSHRPAAYIVGGSLNWLCNFTVGFIFPFLQMSAGAFCYLVFCGVCLLVALYVYLVIPETKNKTFMEISHIFATRRSVLSVPAHLIGMMKLDGYGTLESSSLEGSGSSLP</sequence>
<dbReference type="PANTHER" id="PTHR23503:SF25">
    <property type="entry name" value="MAJOR FACILITATOR SUPERFAMILY (MFS) PROFILE DOMAIN-CONTAINING PROTEIN"/>
    <property type="match status" value="1"/>
</dbReference>
<dbReference type="GO" id="GO:0055056">
    <property type="term" value="F:D-glucose transmembrane transporter activity"/>
    <property type="evidence" value="ECO:0007669"/>
    <property type="project" value="TreeGrafter"/>
</dbReference>
<dbReference type="Pfam" id="PF00083">
    <property type="entry name" value="Sugar_tr"/>
    <property type="match status" value="2"/>
</dbReference>
<keyword evidence="10 14" id="KW-1133">Transmembrane helix</keyword>
<keyword evidence="8" id="KW-0762">Sugar transport</keyword>
<dbReference type="AlphaFoldDB" id="A0A8C0TZX5"/>
<evidence type="ECO:0000256" key="8">
    <source>
        <dbReference type="ARBA" id="ARBA00022597"/>
    </source>
</evidence>
<feature type="transmembrane region" description="Helical" evidence="14">
    <location>
        <begin position="71"/>
        <end position="93"/>
    </location>
</feature>
<evidence type="ECO:0000256" key="3">
    <source>
        <dbReference type="ARBA" id="ARBA00004651"/>
    </source>
</evidence>
<dbReference type="PRINTS" id="PR00171">
    <property type="entry name" value="SUGRTRNSPORT"/>
</dbReference>